<dbReference type="EMBL" id="BMAT01005869">
    <property type="protein sequence ID" value="GFS01101.1"/>
    <property type="molecule type" value="Genomic_DNA"/>
</dbReference>
<dbReference type="AlphaFoldDB" id="A0AAV4HX60"/>
<evidence type="ECO:0000313" key="3">
    <source>
        <dbReference type="Proteomes" id="UP000762676"/>
    </source>
</evidence>
<organism evidence="2 3">
    <name type="scientific">Elysia marginata</name>
    <dbReference type="NCBI Taxonomy" id="1093978"/>
    <lineage>
        <taxon>Eukaryota</taxon>
        <taxon>Metazoa</taxon>
        <taxon>Spiralia</taxon>
        <taxon>Lophotrochozoa</taxon>
        <taxon>Mollusca</taxon>
        <taxon>Gastropoda</taxon>
        <taxon>Heterobranchia</taxon>
        <taxon>Euthyneura</taxon>
        <taxon>Panpulmonata</taxon>
        <taxon>Sacoglossa</taxon>
        <taxon>Placobranchoidea</taxon>
        <taxon>Plakobranchidae</taxon>
        <taxon>Elysia</taxon>
    </lineage>
</organism>
<proteinExistence type="predicted"/>
<evidence type="ECO:0000256" key="1">
    <source>
        <dbReference type="SAM" id="MobiDB-lite"/>
    </source>
</evidence>
<sequence>MGKNYTDSSRRRNRKATMEMDWPHSKKAMWQHHKECVGLEPTGEKIKRKTQRNRSSRARYKLINEHKDKGVGGLCGDDDAGDNGGNDYDDNGGGNAIRGNGSGNGNVDKYDDDDDDDDDEEEEEEDDGDDCLCRCWC</sequence>
<accession>A0AAV4HX60</accession>
<protein>
    <submittedName>
        <fullName evidence="2">Uncharacterized protein</fullName>
    </submittedName>
</protein>
<keyword evidence="3" id="KW-1185">Reference proteome</keyword>
<comment type="caution">
    <text evidence="2">The sequence shown here is derived from an EMBL/GenBank/DDBJ whole genome shotgun (WGS) entry which is preliminary data.</text>
</comment>
<feature type="compositionally biased region" description="Gly residues" evidence="1">
    <location>
        <begin position="91"/>
        <end position="104"/>
    </location>
</feature>
<feature type="region of interest" description="Disordered" evidence="1">
    <location>
        <begin position="39"/>
        <end position="130"/>
    </location>
</feature>
<feature type="compositionally biased region" description="Acidic residues" evidence="1">
    <location>
        <begin position="110"/>
        <end position="130"/>
    </location>
</feature>
<feature type="region of interest" description="Disordered" evidence="1">
    <location>
        <begin position="1"/>
        <end position="27"/>
    </location>
</feature>
<evidence type="ECO:0000313" key="2">
    <source>
        <dbReference type="EMBL" id="GFS01101.1"/>
    </source>
</evidence>
<gene>
    <name evidence="2" type="ORF">ElyMa_002830400</name>
</gene>
<name>A0AAV4HX60_9GAST</name>
<reference evidence="2 3" key="1">
    <citation type="journal article" date="2021" name="Elife">
        <title>Chloroplast acquisition without the gene transfer in kleptoplastic sea slugs, Plakobranchus ocellatus.</title>
        <authorList>
            <person name="Maeda T."/>
            <person name="Takahashi S."/>
            <person name="Yoshida T."/>
            <person name="Shimamura S."/>
            <person name="Takaki Y."/>
            <person name="Nagai Y."/>
            <person name="Toyoda A."/>
            <person name="Suzuki Y."/>
            <person name="Arimoto A."/>
            <person name="Ishii H."/>
            <person name="Satoh N."/>
            <person name="Nishiyama T."/>
            <person name="Hasebe M."/>
            <person name="Maruyama T."/>
            <person name="Minagawa J."/>
            <person name="Obokata J."/>
            <person name="Shigenobu S."/>
        </authorList>
    </citation>
    <scope>NUCLEOTIDE SEQUENCE [LARGE SCALE GENOMIC DNA]</scope>
</reference>
<dbReference type="Proteomes" id="UP000762676">
    <property type="component" value="Unassembled WGS sequence"/>
</dbReference>
<feature type="compositionally biased region" description="Basic residues" evidence="1">
    <location>
        <begin position="46"/>
        <end position="60"/>
    </location>
</feature>